<reference evidence="1" key="1">
    <citation type="submission" date="2022-03" db="EMBL/GenBank/DDBJ databases">
        <authorList>
            <person name="Sayadi A."/>
        </authorList>
    </citation>
    <scope>NUCLEOTIDE SEQUENCE</scope>
</reference>
<organism evidence="1 2">
    <name type="scientific">Acanthoscelides obtectus</name>
    <name type="common">Bean weevil</name>
    <name type="synonym">Bruchus obtectus</name>
    <dbReference type="NCBI Taxonomy" id="200917"/>
    <lineage>
        <taxon>Eukaryota</taxon>
        <taxon>Metazoa</taxon>
        <taxon>Ecdysozoa</taxon>
        <taxon>Arthropoda</taxon>
        <taxon>Hexapoda</taxon>
        <taxon>Insecta</taxon>
        <taxon>Pterygota</taxon>
        <taxon>Neoptera</taxon>
        <taxon>Endopterygota</taxon>
        <taxon>Coleoptera</taxon>
        <taxon>Polyphaga</taxon>
        <taxon>Cucujiformia</taxon>
        <taxon>Chrysomeloidea</taxon>
        <taxon>Chrysomelidae</taxon>
        <taxon>Bruchinae</taxon>
        <taxon>Bruchini</taxon>
        <taxon>Acanthoscelides</taxon>
    </lineage>
</organism>
<protein>
    <submittedName>
        <fullName evidence="1">Uncharacterized protein</fullName>
    </submittedName>
</protein>
<dbReference type="Proteomes" id="UP001152888">
    <property type="component" value="Unassembled WGS sequence"/>
</dbReference>
<keyword evidence="2" id="KW-1185">Reference proteome</keyword>
<proteinExistence type="predicted"/>
<evidence type="ECO:0000313" key="2">
    <source>
        <dbReference type="Proteomes" id="UP001152888"/>
    </source>
</evidence>
<accession>A0A9P0L0Q8</accession>
<dbReference type="AlphaFoldDB" id="A0A9P0L0Q8"/>
<sequence length="45" mass="5160">MIMVFCLRNASKIVCMNPTTTATIHLHHFQGLVMPKPIQTMNRFS</sequence>
<comment type="caution">
    <text evidence="1">The sequence shown here is derived from an EMBL/GenBank/DDBJ whole genome shotgun (WGS) entry which is preliminary data.</text>
</comment>
<gene>
    <name evidence="1" type="ORF">ACAOBT_LOCUS15944</name>
</gene>
<evidence type="ECO:0000313" key="1">
    <source>
        <dbReference type="EMBL" id="CAH1984167.1"/>
    </source>
</evidence>
<dbReference type="EMBL" id="CAKOFQ010006952">
    <property type="protein sequence ID" value="CAH1984167.1"/>
    <property type="molecule type" value="Genomic_DNA"/>
</dbReference>
<name>A0A9P0L0Q8_ACAOB</name>